<protein>
    <submittedName>
        <fullName evidence="2">Uncharacterized protein</fullName>
    </submittedName>
</protein>
<feature type="region of interest" description="Disordered" evidence="1">
    <location>
        <begin position="219"/>
        <end position="245"/>
    </location>
</feature>
<accession>A0A3P7L508</accession>
<feature type="region of interest" description="Disordered" evidence="1">
    <location>
        <begin position="1"/>
        <end position="119"/>
    </location>
</feature>
<proteinExistence type="predicted"/>
<feature type="non-terminal residue" evidence="2">
    <location>
        <position position="258"/>
    </location>
</feature>
<name>A0A3P7L508_DIBLA</name>
<gene>
    <name evidence="2" type="ORF">DILT_LOCUS7575</name>
</gene>
<feature type="compositionally biased region" description="Low complexity" evidence="1">
    <location>
        <begin position="219"/>
        <end position="241"/>
    </location>
</feature>
<feature type="compositionally biased region" description="Polar residues" evidence="1">
    <location>
        <begin position="1"/>
        <end position="31"/>
    </location>
</feature>
<sequence>MDTKNSVVSSNKSGDGTGRASSATPSTNLDSKPTPDADNEQNAAAGTVPVANDASTSSSSSSANATAVPNAVSGGSRFTTSQGRKQDARKSPVGGRSSDANRPMMRSRPEPVGTAGDTAVTTTTITGIGNIPGYMNVPAQRASVDVTPSSGNGRSGVTKKLASGVSKVNTTTLNNPTGRRLTAGGLTDHHLLVNPGAVGNRRSIAGTSALPANTVSVNGSAASSGRGSAASAAAGGASATTTGGGKVGVVACLEKGGS</sequence>
<evidence type="ECO:0000313" key="2">
    <source>
        <dbReference type="EMBL" id="VDN11744.1"/>
    </source>
</evidence>
<reference evidence="2 3" key="1">
    <citation type="submission" date="2018-11" db="EMBL/GenBank/DDBJ databases">
        <authorList>
            <consortium name="Pathogen Informatics"/>
        </authorList>
    </citation>
    <scope>NUCLEOTIDE SEQUENCE [LARGE SCALE GENOMIC DNA]</scope>
</reference>
<evidence type="ECO:0000313" key="3">
    <source>
        <dbReference type="Proteomes" id="UP000281553"/>
    </source>
</evidence>
<organism evidence="2 3">
    <name type="scientific">Dibothriocephalus latus</name>
    <name type="common">Fish tapeworm</name>
    <name type="synonym">Diphyllobothrium latum</name>
    <dbReference type="NCBI Taxonomy" id="60516"/>
    <lineage>
        <taxon>Eukaryota</taxon>
        <taxon>Metazoa</taxon>
        <taxon>Spiralia</taxon>
        <taxon>Lophotrochozoa</taxon>
        <taxon>Platyhelminthes</taxon>
        <taxon>Cestoda</taxon>
        <taxon>Eucestoda</taxon>
        <taxon>Diphyllobothriidea</taxon>
        <taxon>Diphyllobothriidae</taxon>
        <taxon>Dibothriocephalus</taxon>
    </lineage>
</organism>
<dbReference type="Proteomes" id="UP000281553">
    <property type="component" value="Unassembled WGS sequence"/>
</dbReference>
<keyword evidence="3" id="KW-1185">Reference proteome</keyword>
<evidence type="ECO:0000256" key="1">
    <source>
        <dbReference type="SAM" id="MobiDB-lite"/>
    </source>
</evidence>
<dbReference type="AlphaFoldDB" id="A0A3P7L508"/>
<dbReference type="EMBL" id="UYRU01052165">
    <property type="protein sequence ID" value="VDN11744.1"/>
    <property type="molecule type" value="Genomic_DNA"/>
</dbReference>
<feature type="compositionally biased region" description="Low complexity" evidence="1">
    <location>
        <begin position="49"/>
        <end position="73"/>
    </location>
</feature>